<dbReference type="PROSITE" id="PS51708">
    <property type="entry name" value="CHAD"/>
    <property type="match status" value="1"/>
</dbReference>
<evidence type="ECO:0000259" key="1">
    <source>
        <dbReference type="PROSITE" id="PS51708"/>
    </source>
</evidence>
<dbReference type="InterPro" id="IPR038186">
    <property type="entry name" value="CHAD_dom_sf"/>
</dbReference>
<dbReference type="PANTHER" id="PTHR39339">
    <property type="entry name" value="SLR1444 PROTEIN"/>
    <property type="match status" value="1"/>
</dbReference>
<dbReference type="EMBL" id="JAAYYV010000261">
    <property type="protein sequence ID" value="NLF54738.1"/>
    <property type="molecule type" value="Genomic_DNA"/>
</dbReference>
<organism evidence="2 3">
    <name type="scientific">Thauera phenolivorans</name>
    <dbReference type="NCBI Taxonomy" id="1792543"/>
    <lineage>
        <taxon>Bacteria</taxon>
        <taxon>Pseudomonadati</taxon>
        <taxon>Pseudomonadota</taxon>
        <taxon>Betaproteobacteria</taxon>
        <taxon>Rhodocyclales</taxon>
        <taxon>Zoogloeaceae</taxon>
        <taxon>Thauera</taxon>
    </lineage>
</organism>
<dbReference type="Proteomes" id="UP000536534">
    <property type="component" value="Unassembled WGS sequence"/>
</dbReference>
<dbReference type="Gene3D" id="1.40.20.10">
    <property type="entry name" value="CHAD domain"/>
    <property type="match status" value="1"/>
</dbReference>
<dbReference type="Pfam" id="PF05235">
    <property type="entry name" value="CHAD"/>
    <property type="match status" value="1"/>
</dbReference>
<sequence length="137" mass="14934">MEEAFVALAQACVRQWQGNVTGAAHADAEQAVEFIHQIRVALRRLRSALKAFAPVLPAPFPETWQQRLRDNADRFGPARDLDVFRTELLMLPAAEQGEGLALAAFARERLARDGGHASASRRPPASSRRSCIGCASA</sequence>
<feature type="domain" description="CHAD" evidence="1">
    <location>
        <begin position="1"/>
        <end position="137"/>
    </location>
</feature>
<gene>
    <name evidence="2" type="ORF">GX576_10165</name>
</gene>
<evidence type="ECO:0000313" key="2">
    <source>
        <dbReference type="EMBL" id="NLF54738.1"/>
    </source>
</evidence>
<dbReference type="PANTHER" id="PTHR39339:SF1">
    <property type="entry name" value="CHAD DOMAIN-CONTAINING PROTEIN"/>
    <property type="match status" value="1"/>
</dbReference>
<proteinExistence type="predicted"/>
<dbReference type="AlphaFoldDB" id="A0A7X7LWV7"/>
<accession>A0A7X7LWV7</accession>
<name>A0A7X7LWV7_9RHOO</name>
<reference evidence="2 3" key="1">
    <citation type="journal article" date="2020" name="Biotechnol. Biofuels">
        <title>New insights from the biogas microbiome by comprehensive genome-resolved metagenomics of nearly 1600 species originating from multiple anaerobic digesters.</title>
        <authorList>
            <person name="Campanaro S."/>
            <person name="Treu L."/>
            <person name="Rodriguez-R L.M."/>
            <person name="Kovalovszki A."/>
            <person name="Ziels R.M."/>
            <person name="Maus I."/>
            <person name="Zhu X."/>
            <person name="Kougias P.G."/>
            <person name="Basile A."/>
            <person name="Luo G."/>
            <person name="Schluter A."/>
            <person name="Konstantinidis K.T."/>
            <person name="Angelidaki I."/>
        </authorList>
    </citation>
    <scope>NUCLEOTIDE SEQUENCE [LARGE SCALE GENOMIC DNA]</scope>
    <source>
        <strain evidence="2">AS06rmzACSIP_256</strain>
    </source>
</reference>
<dbReference type="InterPro" id="IPR007899">
    <property type="entry name" value="CHAD_dom"/>
</dbReference>
<evidence type="ECO:0000313" key="3">
    <source>
        <dbReference type="Proteomes" id="UP000536534"/>
    </source>
</evidence>
<protein>
    <submittedName>
        <fullName evidence="2">CHAD domain-containing protein</fullName>
    </submittedName>
</protein>
<comment type="caution">
    <text evidence="2">The sequence shown here is derived from an EMBL/GenBank/DDBJ whole genome shotgun (WGS) entry which is preliminary data.</text>
</comment>